<evidence type="ECO:0000256" key="5">
    <source>
        <dbReference type="ARBA" id="ARBA00093797"/>
    </source>
</evidence>
<protein>
    <recommendedName>
        <fullName evidence="5">Flagellar protein FliT</fullName>
    </recommendedName>
</protein>
<reference evidence="6" key="2">
    <citation type="submission" date="2020-02" db="EMBL/GenBank/DDBJ databases">
        <authorList>
            <consortium name="NCBI Pathogen Detection Project"/>
        </authorList>
    </citation>
    <scope>NUCLEOTIDE SEQUENCE</scope>
    <source>
        <strain evidence="6">MA.CK_97/00011857</strain>
    </source>
</reference>
<proteinExistence type="predicted"/>
<comment type="subcellular location">
    <subcellularLocation>
        <location evidence="1">Cytoplasm</location>
        <location evidence="1">Cytosol</location>
    </subcellularLocation>
</comment>
<sequence>MMREDMFSFCETLYDISMLLLDLARKENWDEFSLQAEEYVVKVQDFTCGDIFSHVASEQQEEMKALIIKVLDNTYEIQQILAIRLDDLKKNMSSLHYGARVSQLYSLQKMH</sequence>
<keyword evidence="6" id="KW-0966">Cell projection</keyword>
<dbReference type="GO" id="GO:0044781">
    <property type="term" value="P:bacterial-type flagellum organization"/>
    <property type="evidence" value="ECO:0007669"/>
    <property type="project" value="UniProtKB-KW"/>
</dbReference>
<evidence type="ECO:0000256" key="2">
    <source>
        <dbReference type="ARBA" id="ARBA00022490"/>
    </source>
</evidence>
<dbReference type="EMBL" id="DAAXCJ010000012">
    <property type="protein sequence ID" value="HAG0390755.1"/>
    <property type="molecule type" value="Genomic_DNA"/>
</dbReference>
<accession>A0A756YE53</accession>
<dbReference type="AlphaFoldDB" id="A0A756YE53"/>
<evidence type="ECO:0000313" key="6">
    <source>
        <dbReference type="EMBL" id="HAG0390755.1"/>
    </source>
</evidence>
<keyword evidence="2" id="KW-0963">Cytoplasm</keyword>
<keyword evidence="3" id="KW-1005">Bacterial flagellum biogenesis</keyword>
<keyword evidence="6" id="KW-0282">Flagellum</keyword>
<evidence type="ECO:0000256" key="4">
    <source>
        <dbReference type="ARBA" id="ARBA00023186"/>
    </source>
</evidence>
<comment type="caution">
    <text evidence="6">The sequence shown here is derived from an EMBL/GenBank/DDBJ whole genome shotgun (WGS) entry which is preliminary data.</text>
</comment>
<name>A0A756YE53_SALER</name>
<gene>
    <name evidence="6" type="ORF">G8S59_004052</name>
</gene>
<dbReference type="Gene3D" id="1.20.58.380">
    <property type="entry name" value="Flagellar protein flit"/>
    <property type="match status" value="1"/>
</dbReference>
<evidence type="ECO:0000256" key="3">
    <source>
        <dbReference type="ARBA" id="ARBA00022795"/>
    </source>
</evidence>
<reference evidence="6" key="1">
    <citation type="journal article" date="2018" name="Genome Biol.">
        <title>SKESA: strategic k-mer extension for scrupulous assemblies.</title>
        <authorList>
            <person name="Souvorov A."/>
            <person name="Agarwala R."/>
            <person name="Lipman D.J."/>
        </authorList>
    </citation>
    <scope>NUCLEOTIDE SEQUENCE</scope>
    <source>
        <strain evidence="6">MA.CK_97/00011857</strain>
    </source>
</reference>
<dbReference type="Pfam" id="PF05400">
    <property type="entry name" value="FliT"/>
    <property type="match status" value="1"/>
</dbReference>
<keyword evidence="4" id="KW-0143">Chaperone</keyword>
<organism evidence="6">
    <name type="scientific">Salmonella enterica</name>
    <name type="common">Salmonella choleraesuis</name>
    <dbReference type="NCBI Taxonomy" id="28901"/>
    <lineage>
        <taxon>Bacteria</taxon>
        <taxon>Pseudomonadati</taxon>
        <taxon>Pseudomonadota</taxon>
        <taxon>Gammaproteobacteria</taxon>
        <taxon>Enterobacterales</taxon>
        <taxon>Enterobacteriaceae</taxon>
        <taxon>Salmonella</taxon>
    </lineage>
</organism>
<evidence type="ECO:0000256" key="1">
    <source>
        <dbReference type="ARBA" id="ARBA00004514"/>
    </source>
</evidence>
<dbReference type="InterPro" id="IPR008622">
    <property type="entry name" value="FliT"/>
</dbReference>
<keyword evidence="6" id="KW-0969">Cilium</keyword>